<dbReference type="EMBL" id="GBRH01265205">
    <property type="protein sequence ID" value="JAD32690.1"/>
    <property type="molecule type" value="Transcribed_RNA"/>
</dbReference>
<dbReference type="AlphaFoldDB" id="A0A0A8Z7H7"/>
<name>A0A0A8Z7H7_ARUDO</name>
<protein>
    <submittedName>
        <fullName evidence="1">Uncharacterized protein</fullName>
    </submittedName>
</protein>
<proteinExistence type="predicted"/>
<organism evidence="1">
    <name type="scientific">Arundo donax</name>
    <name type="common">Giant reed</name>
    <name type="synonym">Donax arundinaceus</name>
    <dbReference type="NCBI Taxonomy" id="35708"/>
    <lineage>
        <taxon>Eukaryota</taxon>
        <taxon>Viridiplantae</taxon>
        <taxon>Streptophyta</taxon>
        <taxon>Embryophyta</taxon>
        <taxon>Tracheophyta</taxon>
        <taxon>Spermatophyta</taxon>
        <taxon>Magnoliopsida</taxon>
        <taxon>Liliopsida</taxon>
        <taxon>Poales</taxon>
        <taxon>Poaceae</taxon>
        <taxon>PACMAD clade</taxon>
        <taxon>Arundinoideae</taxon>
        <taxon>Arundineae</taxon>
        <taxon>Arundo</taxon>
    </lineage>
</organism>
<evidence type="ECO:0000313" key="1">
    <source>
        <dbReference type="EMBL" id="JAD32690.1"/>
    </source>
</evidence>
<accession>A0A0A8Z7H7</accession>
<reference evidence="1" key="2">
    <citation type="journal article" date="2015" name="Data Brief">
        <title>Shoot transcriptome of the giant reed, Arundo donax.</title>
        <authorList>
            <person name="Barrero R.A."/>
            <person name="Guerrero F.D."/>
            <person name="Moolhuijzen P."/>
            <person name="Goolsby J.A."/>
            <person name="Tidwell J."/>
            <person name="Bellgard S.E."/>
            <person name="Bellgard M.I."/>
        </authorList>
    </citation>
    <scope>NUCLEOTIDE SEQUENCE</scope>
    <source>
        <tissue evidence="1">Shoot tissue taken approximately 20 cm above the soil surface</tissue>
    </source>
</reference>
<reference evidence="1" key="1">
    <citation type="submission" date="2014-09" db="EMBL/GenBank/DDBJ databases">
        <authorList>
            <person name="Magalhaes I.L.F."/>
            <person name="Oliveira U."/>
            <person name="Santos F.R."/>
            <person name="Vidigal T.H.D.A."/>
            <person name="Brescovit A.D."/>
            <person name="Santos A.J."/>
        </authorList>
    </citation>
    <scope>NUCLEOTIDE SEQUENCE</scope>
    <source>
        <tissue evidence="1">Shoot tissue taken approximately 20 cm above the soil surface</tissue>
    </source>
</reference>
<sequence length="22" mass="2587">MCRIVSCNRMVIGKDRLVKNHN</sequence>